<feature type="transmembrane region" description="Helical" evidence="8">
    <location>
        <begin position="182"/>
        <end position="200"/>
    </location>
</feature>
<evidence type="ECO:0000313" key="10">
    <source>
        <dbReference type="Proteomes" id="UP000179219"/>
    </source>
</evidence>
<feature type="transmembrane region" description="Helical" evidence="8">
    <location>
        <begin position="144"/>
        <end position="170"/>
    </location>
</feature>
<feature type="transmembrane region" description="Helical" evidence="8">
    <location>
        <begin position="297"/>
        <end position="316"/>
    </location>
</feature>
<reference evidence="9 10" key="1">
    <citation type="journal article" date="2016" name="Nat. Commun.">
        <title>Thousands of microbial genomes shed light on interconnected biogeochemical processes in an aquifer system.</title>
        <authorList>
            <person name="Anantharaman K."/>
            <person name="Brown C.T."/>
            <person name="Hug L.A."/>
            <person name="Sharon I."/>
            <person name="Castelle C.J."/>
            <person name="Probst A.J."/>
            <person name="Thomas B.C."/>
            <person name="Singh A."/>
            <person name="Wilkins M.J."/>
            <person name="Karaoz U."/>
            <person name="Brodie E.L."/>
            <person name="Williams K.H."/>
            <person name="Hubbard S.S."/>
            <person name="Banfield J.F."/>
        </authorList>
    </citation>
    <scope>NUCLEOTIDE SEQUENCE [LARGE SCALE GENOMIC DNA]</scope>
</reference>
<dbReference type="InterPro" id="IPR050297">
    <property type="entry name" value="LipidA_mod_glycosyltrf_83"/>
</dbReference>
<feature type="transmembrane region" description="Helical" evidence="8">
    <location>
        <begin position="274"/>
        <end position="291"/>
    </location>
</feature>
<dbReference type="EMBL" id="MGFP01000018">
    <property type="protein sequence ID" value="OGM10018.1"/>
    <property type="molecule type" value="Genomic_DNA"/>
</dbReference>
<evidence type="ECO:0000256" key="1">
    <source>
        <dbReference type="ARBA" id="ARBA00004651"/>
    </source>
</evidence>
<proteinExistence type="predicted"/>
<evidence type="ECO:0000256" key="3">
    <source>
        <dbReference type="ARBA" id="ARBA00022676"/>
    </source>
</evidence>
<evidence type="ECO:0000256" key="5">
    <source>
        <dbReference type="ARBA" id="ARBA00022692"/>
    </source>
</evidence>
<keyword evidence="5 8" id="KW-0812">Transmembrane</keyword>
<evidence type="ECO:0000256" key="7">
    <source>
        <dbReference type="ARBA" id="ARBA00023136"/>
    </source>
</evidence>
<keyword evidence="3" id="KW-0328">Glycosyltransferase</keyword>
<keyword evidence="7 8" id="KW-0472">Membrane</keyword>
<feature type="transmembrane region" description="Helical" evidence="8">
    <location>
        <begin position="323"/>
        <end position="342"/>
    </location>
</feature>
<dbReference type="PANTHER" id="PTHR33908">
    <property type="entry name" value="MANNOSYLTRANSFERASE YKCB-RELATED"/>
    <property type="match status" value="1"/>
</dbReference>
<comment type="caution">
    <text evidence="9">The sequence shown here is derived from an EMBL/GenBank/DDBJ whole genome shotgun (WGS) entry which is preliminary data.</text>
</comment>
<evidence type="ECO:0000256" key="2">
    <source>
        <dbReference type="ARBA" id="ARBA00022475"/>
    </source>
</evidence>
<sequence length="468" mass="53778">MVNMIETVFTESIWGDEGFSAILSMKSIPEIIKIISKDTSPPLYNITEHLAFQYFGVSEITIRGLSLFYFLLCLLFVYLITSMIWSKKTGLLAVVATALNPFFFIYAFEGRMYSILALGVTASMYFFLRIFSFKGNQKINYIGYVFFTLFAIYSHHFAFFALIIQGIWIVKEFFSGKRNTAFGVFKSLVVVGILYAPWFIPLYNQVTMVKSGFWLGKPTTKDLLTMFLDYLGAGIKKLDFKLPFTEYKIYEIAPFIVVSALLVRKWWKSISKSIFLLLWFTGPILITWAISQNFTSIFFNRYLLYCIPPAMIIFVSCRSKISFIPLLTALLVFFIIDVHYFFTPSKLPFRQMAEYVKSTENEGDVLINWNSSAHHLWETKFYGIPAPIYIPGGGELPYYVGTALMEDSDVIRSIPKNAKRVGVITSGPIDEIKLDNYKLTEMKEMGNLKFGWYVKNEKSVIQKSEIGI</sequence>
<feature type="transmembrane region" description="Helical" evidence="8">
    <location>
        <begin position="91"/>
        <end position="108"/>
    </location>
</feature>
<dbReference type="Proteomes" id="UP000179219">
    <property type="component" value="Unassembled WGS sequence"/>
</dbReference>
<dbReference type="PANTHER" id="PTHR33908:SF3">
    <property type="entry name" value="UNDECAPRENYL PHOSPHATE-ALPHA-4-AMINO-4-DEOXY-L-ARABINOSE ARABINOSYL TRANSFERASE"/>
    <property type="match status" value="1"/>
</dbReference>
<protein>
    <submittedName>
        <fullName evidence="9">Uncharacterized protein</fullName>
    </submittedName>
</protein>
<keyword evidence="4" id="KW-0808">Transferase</keyword>
<accession>A0A1F7X6N2</accession>
<keyword evidence="6 8" id="KW-1133">Transmembrane helix</keyword>
<dbReference type="GO" id="GO:0005886">
    <property type="term" value="C:plasma membrane"/>
    <property type="evidence" value="ECO:0007669"/>
    <property type="project" value="UniProtKB-SubCell"/>
</dbReference>
<evidence type="ECO:0000313" key="9">
    <source>
        <dbReference type="EMBL" id="OGM10018.1"/>
    </source>
</evidence>
<evidence type="ECO:0000256" key="8">
    <source>
        <dbReference type="SAM" id="Phobius"/>
    </source>
</evidence>
<evidence type="ECO:0000256" key="6">
    <source>
        <dbReference type="ARBA" id="ARBA00022989"/>
    </source>
</evidence>
<feature type="transmembrane region" description="Helical" evidence="8">
    <location>
        <begin position="67"/>
        <end position="85"/>
    </location>
</feature>
<dbReference type="GO" id="GO:0009103">
    <property type="term" value="P:lipopolysaccharide biosynthetic process"/>
    <property type="evidence" value="ECO:0007669"/>
    <property type="project" value="UniProtKB-ARBA"/>
</dbReference>
<organism evidence="9 10">
    <name type="scientific">Candidatus Woesebacteria bacterium RBG_13_34_9</name>
    <dbReference type="NCBI Taxonomy" id="1802477"/>
    <lineage>
        <taxon>Bacteria</taxon>
        <taxon>Candidatus Woeseibacteriota</taxon>
    </lineage>
</organism>
<dbReference type="GO" id="GO:0010041">
    <property type="term" value="P:response to iron(III) ion"/>
    <property type="evidence" value="ECO:0007669"/>
    <property type="project" value="TreeGrafter"/>
</dbReference>
<evidence type="ECO:0000256" key="4">
    <source>
        <dbReference type="ARBA" id="ARBA00022679"/>
    </source>
</evidence>
<dbReference type="AlphaFoldDB" id="A0A1F7X6N2"/>
<feature type="transmembrane region" description="Helical" evidence="8">
    <location>
        <begin position="115"/>
        <end position="132"/>
    </location>
</feature>
<comment type="subcellular location">
    <subcellularLocation>
        <location evidence="1">Cell membrane</location>
        <topology evidence="1">Multi-pass membrane protein</topology>
    </subcellularLocation>
</comment>
<gene>
    <name evidence="9" type="ORF">A2159_01645</name>
</gene>
<name>A0A1F7X6N2_9BACT</name>
<dbReference type="GO" id="GO:0016763">
    <property type="term" value="F:pentosyltransferase activity"/>
    <property type="evidence" value="ECO:0007669"/>
    <property type="project" value="TreeGrafter"/>
</dbReference>
<keyword evidence="2" id="KW-1003">Cell membrane</keyword>